<dbReference type="Pfam" id="PF08240">
    <property type="entry name" value="ADH_N"/>
    <property type="match status" value="1"/>
</dbReference>
<dbReference type="InterPro" id="IPR011032">
    <property type="entry name" value="GroES-like_sf"/>
</dbReference>
<dbReference type="GO" id="GO:0005739">
    <property type="term" value="C:mitochondrion"/>
    <property type="evidence" value="ECO:0007669"/>
    <property type="project" value="TreeGrafter"/>
</dbReference>
<dbReference type="Proteomes" id="UP000664521">
    <property type="component" value="Unassembled WGS sequence"/>
</dbReference>
<dbReference type="OrthoDB" id="201656at2759"/>
<dbReference type="InterPro" id="IPR020843">
    <property type="entry name" value="ER"/>
</dbReference>
<dbReference type="InterPro" id="IPR036291">
    <property type="entry name" value="NAD(P)-bd_dom_sf"/>
</dbReference>
<dbReference type="AlphaFoldDB" id="A0A8H3F133"/>
<proteinExistence type="predicted"/>
<accession>A0A8H3F133</accession>
<dbReference type="InterPro" id="IPR050700">
    <property type="entry name" value="YIM1/Zinc_Alcohol_DH_Fams"/>
</dbReference>
<dbReference type="SUPFAM" id="SSF51735">
    <property type="entry name" value="NAD(P)-binding Rossmann-fold domains"/>
    <property type="match status" value="1"/>
</dbReference>
<evidence type="ECO:0000313" key="3">
    <source>
        <dbReference type="Proteomes" id="UP000664521"/>
    </source>
</evidence>
<protein>
    <recommendedName>
        <fullName evidence="1">Enoyl reductase (ER) domain-containing protein</fullName>
    </recommendedName>
</protein>
<dbReference type="Gene3D" id="3.40.50.720">
    <property type="entry name" value="NAD(P)-binding Rossmann-like Domain"/>
    <property type="match status" value="1"/>
</dbReference>
<dbReference type="SMART" id="SM00829">
    <property type="entry name" value="PKS_ER"/>
    <property type="match status" value="1"/>
</dbReference>
<name>A0A8H3F133_9LECA</name>
<dbReference type="GO" id="GO:0016491">
    <property type="term" value="F:oxidoreductase activity"/>
    <property type="evidence" value="ECO:0007669"/>
    <property type="project" value="InterPro"/>
</dbReference>
<dbReference type="Gene3D" id="3.90.180.10">
    <property type="entry name" value="Medium-chain alcohol dehydrogenases, catalytic domain"/>
    <property type="match status" value="1"/>
</dbReference>
<dbReference type="SUPFAM" id="SSF50129">
    <property type="entry name" value="GroES-like"/>
    <property type="match status" value="1"/>
</dbReference>
<evidence type="ECO:0000313" key="2">
    <source>
        <dbReference type="EMBL" id="CAF9912471.1"/>
    </source>
</evidence>
<dbReference type="Pfam" id="PF13602">
    <property type="entry name" value="ADH_zinc_N_2"/>
    <property type="match status" value="1"/>
</dbReference>
<reference evidence="2" key="1">
    <citation type="submission" date="2021-03" db="EMBL/GenBank/DDBJ databases">
        <authorList>
            <person name="Tagirdzhanova G."/>
        </authorList>
    </citation>
    <scope>NUCLEOTIDE SEQUENCE</scope>
</reference>
<sequence length="333" mass="35473">MKAWQFSATGGGIEANMKLNDKATPPPAKFSPDQVFVEIISMSLNPVDYKLPEVPLLGRMIVSKPASPGLDYCGRVVSAGSKADVKPGQIVFGRLDGPTQFGTLAECIVVKRDGAVPLPEGIDLDHAAAVGTAGITAYQCIVPFAKAGDKIFINGGSGGTGTFGIQFAKAIGCHVTTSCSTPNVQLCKDLGADEVIDYKTSDLTKELRAKGQIFSLAVDNVGKPDDLYTASHHFLTQDGKYVQVGAGMSLGAVYSLVSRMFWPRLLGGGQRPFQFLGVASKYDDFIKIGEWMKDGKVRSVIDTVYEFSDGPKAYAKLRTGRAKGKIVVHVTGK</sequence>
<dbReference type="PANTHER" id="PTHR11695:SF294">
    <property type="entry name" value="RETICULON-4-INTERACTING PROTEIN 1, MITOCHONDRIAL"/>
    <property type="match status" value="1"/>
</dbReference>
<feature type="domain" description="Enoyl reductase (ER)" evidence="1">
    <location>
        <begin position="12"/>
        <end position="328"/>
    </location>
</feature>
<evidence type="ECO:0000259" key="1">
    <source>
        <dbReference type="SMART" id="SM00829"/>
    </source>
</evidence>
<organism evidence="2 3">
    <name type="scientific">Heterodermia speciosa</name>
    <dbReference type="NCBI Taxonomy" id="116794"/>
    <lineage>
        <taxon>Eukaryota</taxon>
        <taxon>Fungi</taxon>
        <taxon>Dikarya</taxon>
        <taxon>Ascomycota</taxon>
        <taxon>Pezizomycotina</taxon>
        <taxon>Lecanoromycetes</taxon>
        <taxon>OSLEUM clade</taxon>
        <taxon>Lecanoromycetidae</taxon>
        <taxon>Caliciales</taxon>
        <taxon>Physciaceae</taxon>
        <taxon>Heterodermia</taxon>
    </lineage>
</organism>
<comment type="caution">
    <text evidence="2">The sequence shown here is derived from an EMBL/GenBank/DDBJ whole genome shotgun (WGS) entry which is preliminary data.</text>
</comment>
<dbReference type="PANTHER" id="PTHR11695">
    <property type="entry name" value="ALCOHOL DEHYDROGENASE RELATED"/>
    <property type="match status" value="1"/>
</dbReference>
<gene>
    <name evidence="2" type="ORF">HETSPECPRED_000947</name>
</gene>
<keyword evidence="3" id="KW-1185">Reference proteome</keyword>
<dbReference type="EMBL" id="CAJPDS010000011">
    <property type="protein sequence ID" value="CAF9912471.1"/>
    <property type="molecule type" value="Genomic_DNA"/>
</dbReference>
<dbReference type="CDD" id="cd08267">
    <property type="entry name" value="MDR1"/>
    <property type="match status" value="1"/>
</dbReference>
<dbReference type="InterPro" id="IPR013154">
    <property type="entry name" value="ADH-like_N"/>
</dbReference>